<dbReference type="SUPFAM" id="SSF55083">
    <property type="entry name" value="6-hydroxymethyl-7,8-dihydropterin pyrophosphokinase, HPPK"/>
    <property type="match status" value="1"/>
</dbReference>
<evidence type="ECO:0000256" key="4">
    <source>
        <dbReference type="ARBA" id="ARBA00022679"/>
    </source>
</evidence>
<feature type="domain" description="7,8-dihydro-6-hydroxymethylpterin-pyrophosphokinase" evidence="10">
    <location>
        <begin position="4"/>
        <end position="131"/>
    </location>
</feature>
<sequence length="149" mass="16847">MRVVIALGANLGEPRAQLEEAIEKLREVIVIEAISSFYETKPFKVSEDQPNYINAVLIGETKLEAEQLMKELLDIEERLGRKRSTLNAARSIDLDIIDYQGMVINSENLTLPHPRAYEREFVLQPWLEIDPEAQLTGFGAVKELLAALI</sequence>
<evidence type="ECO:0000259" key="10">
    <source>
        <dbReference type="Pfam" id="PF01288"/>
    </source>
</evidence>
<dbReference type="EMBL" id="LIAS01000052">
    <property type="protein sequence ID" value="KRO30848.1"/>
    <property type="molecule type" value="Genomic_DNA"/>
</dbReference>
<dbReference type="NCBIfam" id="TIGR01498">
    <property type="entry name" value="folK"/>
    <property type="match status" value="1"/>
</dbReference>
<evidence type="ECO:0000256" key="3">
    <source>
        <dbReference type="ARBA" id="ARBA00013253"/>
    </source>
</evidence>
<evidence type="ECO:0000313" key="12">
    <source>
        <dbReference type="Proteomes" id="UP000053941"/>
    </source>
</evidence>
<dbReference type="Pfam" id="PF01288">
    <property type="entry name" value="HPPK"/>
    <property type="match status" value="1"/>
</dbReference>
<dbReference type="GO" id="GO:0046656">
    <property type="term" value="P:folic acid biosynthetic process"/>
    <property type="evidence" value="ECO:0007669"/>
    <property type="project" value="UniProtKB-KW"/>
</dbReference>
<evidence type="ECO:0000256" key="9">
    <source>
        <dbReference type="SAM" id="Coils"/>
    </source>
</evidence>
<reference evidence="11 12" key="1">
    <citation type="submission" date="2015-10" db="EMBL/GenBank/DDBJ databases">
        <title>Metagenome-Assembled Genomes uncover a global brackish microbiome.</title>
        <authorList>
            <person name="Hugerth L.W."/>
            <person name="Larsson J."/>
            <person name="Alneberg J."/>
            <person name="Lindh M.V."/>
            <person name="Legrand C."/>
            <person name="Pinhassi J."/>
            <person name="Andersson A.F."/>
        </authorList>
    </citation>
    <scope>NUCLEOTIDE SEQUENCE [LARGE SCALE GENOMIC DNA]</scope>
    <source>
        <strain evidence="11">BACL2 MAG-120802-bin41</strain>
    </source>
</reference>
<keyword evidence="4" id="KW-0808">Transferase</keyword>
<evidence type="ECO:0000313" key="11">
    <source>
        <dbReference type="EMBL" id="KRO30848.1"/>
    </source>
</evidence>
<dbReference type="GO" id="GO:0005524">
    <property type="term" value="F:ATP binding"/>
    <property type="evidence" value="ECO:0007669"/>
    <property type="project" value="UniProtKB-KW"/>
</dbReference>
<evidence type="ECO:0000256" key="2">
    <source>
        <dbReference type="ARBA" id="ARBA00005051"/>
    </source>
</evidence>
<dbReference type="UniPathway" id="UPA00077">
    <property type="reaction ID" value="UER00155"/>
</dbReference>
<comment type="catalytic activity">
    <reaction evidence="1">
        <text>6-hydroxymethyl-7,8-dihydropterin + ATP = (7,8-dihydropterin-6-yl)methyl diphosphate + AMP + H(+)</text>
        <dbReference type="Rhea" id="RHEA:11412"/>
        <dbReference type="ChEBI" id="CHEBI:15378"/>
        <dbReference type="ChEBI" id="CHEBI:30616"/>
        <dbReference type="ChEBI" id="CHEBI:44841"/>
        <dbReference type="ChEBI" id="CHEBI:72950"/>
        <dbReference type="ChEBI" id="CHEBI:456215"/>
        <dbReference type="EC" id="2.7.6.3"/>
    </reaction>
</comment>
<comment type="pathway">
    <text evidence="2">Cofactor biosynthesis; tetrahydrofolate biosynthesis; 2-amino-4-hydroxy-6-hydroxymethyl-7,8-dihydropteridine diphosphate from 7,8-dihydroneopterin triphosphate: step 4/4.</text>
</comment>
<keyword evidence="9" id="KW-0175">Coiled coil</keyword>
<keyword evidence="5" id="KW-0547">Nucleotide-binding</keyword>
<dbReference type="GO" id="GO:0016301">
    <property type="term" value="F:kinase activity"/>
    <property type="evidence" value="ECO:0007669"/>
    <property type="project" value="UniProtKB-KW"/>
</dbReference>
<dbReference type="PANTHER" id="PTHR43071:SF1">
    <property type="entry name" value="2-AMINO-4-HYDROXY-6-HYDROXYMETHYLDIHYDROPTERIDINE PYROPHOSPHOKINASE"/>
    <property type="match status" value="1"/>
</dbReference>
<keyword evidence="6" id="KW-0418">Kinase</keyword>
<evidence type="ECO:0000256" key="6">
    <source>
        <dbReference type="ARBA" id="ARBA00022777"/>
    </source>
</evidence>
<dbReference type="CDD" id="cd00483">
    <property type="entry name" value="HPPK"/>
    <property type="match status" value="1"/>
</dbReference>
<dbReference type="GO" id="GO:0003848">
    <property type="term" value="F:2-amino-4-hydroxy-6-hydroxymethyldihydropteridine diphosphokinase activity"/>
    <property type="evidence" value="ECO:0007669"/>
    <property type="project" value="UniProtKB-EC"/>
</dbReference>
<comment type="caution">
    <text evidence="11">The sequence shown here is derived from an EMBL/GenBank/DDBJ whole genome shotgun (WGS) entry which is preliminary data.</text>
</comment>
<keyword evidence="7" id="KW-0067">ATP-binding</keyword>
<evidence type="ECO:0000256" key="8">
    <source>
        <dbReference type="ARBA" id="ARBA00022909"/>
    </source>
</evidence>
<dbReference type="GO" id="GO:0046654">
    <property type="term" value="P:tetrahydrofolate biosynthetic process"/>
    <property type="evidence" value="ECO:0007669"/>
    <property type="project" value="UniProtKB-UniPathway"/>
</dbReference>
<dbReference type="InterPro" id="IPR000550">
    <property type="entry name" value="Hppk"/>
</dbReference>
<evidence type="ECO:0000256" key="7">
    <source>
        <dbReference type="ARBA" id="ARBA00022840"/>
    </source>
</evidence>
<evidence type="ECO:0000256" key="5">
    <source>
        <dbReference type="ARBA" id="ARBA00022741"/>
    </source>
</evidence>
<proteinExistence type="predicted"/>
<dbReference type="InterPro" id="IPR035907">
    <property type="entry name" value="Hppk_sf"/>
</dbReference>
<keyword evidence="8" id="KW-0289">Folate biosynthesis</keyword>
<gene>
    <name evidence="11" type="ORF">ABR60_00665</name>
</gene>
<feature type="coiled-coil region" evidence="9">
    <location>
        <begin position="58"/>
        <end position="85"/>
    </location>
</feature>
<accession>A0A0R2P222</accession>
<dbReference type="Gene3D" id="3.30.70.560">
    <property type="entry name" value="7,8-Dihydro-6-hydroxymethylpterin-pyrophosphokinase HPPK"/>
    <property type="match status" value="1"/>
</dbReference>
<dbReference type="AlphaFoldDB" id="A0A0R2P222"/>
<dbReference type="Proteomes" id="UP000053941">
    <property type="component" value="Unassembled WGS sequence"/>
</dbReference>
<dbReference type="EC" id="2.7.6.3" evidence="3"/>
<protein>
    <recommendedName>
        <fullName evidence="3">2-amino-4-hydroxy-6-hydroxymethyldihydropteridine diphosphokinase</fullName>
        <ecNumber evidence="3">2.7.6.3</ecNumber>
    </recommendedName>
</protein>
<dbReference type="PANTHER" id="PTHR43071">
    <property type="entry name" value="2-AMINO-4-HYDROXY-6-HYDROXYMETHYLDIHYDROPTERIDINE PYROPHOSPHOKINASE"/>
    <property type="match status" value="1"/>
</dbReference>
<name>A0A0R2P222_9ACTN</name>
<organism evidence="11 12">
    <name type="scientific">Actinobacteria bacterium BACL2 MAG-120802-bin41</name>
    <dbReference type="NCBI Taxonomy" id="1655568"/>
    <lineage>
        <taxon>Bacteria</taxon>
        <taxon>Bacillati</taxon>
        <taxon>Actinomycetota</taxon>
        <taxon>Actinomycetes</taxon>
        <taxon>Actinomycetes incertae sedis</taxon>
        <taxon>ac1 cluster</taxon>
    </lineage>
</organism>
<evidence type="ECO:0000256" key="1">
    <source>
        <dbReference type="ARBA" id="ARBA00000198"/>
    </source>
</evidence>